<dbReference type="EMBL" id="CAJVQC010055789">
    <property type="protein sequence ID" value="CAG8795746.1"/>
    <property type="molecule type" value="Genomic_DNA"/>
</dbReference>
<keyword evidence="2" id="KW-1185">Reference proteome</keyword>
<comment type="caution">
    <text evidence="1">The sequence shown here is derived from an EMBL/GenBank/DDBJ whole genome shotgun (WGS) entry which is preliminary data.</text>
</comment>
<feature type="non-terminal residue" evidence="1">
    <location>
        <position position="46"/>
    </location>
</feature>
<gene>
    <name evidence="1" type="ORF">RPERSI_LOCUS20023</name>
</gene>
<protein>
    <submittedName>
        <fullName evidence="1">24687_t:CDS:1</fullName>
    </submittedName>
</protein>
<evidence type="ECO:0000313" key="1">
    <source>
        <dbReference type="EMBL" id="CAG8795746.1"/>
    </source>
</evidence>
<organism evidence="1 2">
    <name type="scientific">Racocetra persica</name>
    <dbReference type="NCBI Taxonomy" id="160502"/>
    <lineage>
        <taxon>Eukaryota</taxon>
        <taxon>Fungi</taxon>
        <taxon>Fungi incertae sedis</taxon>
        <taxon>Mucoromycota</taxon>
        <taxon>Glomeromycotina</taxon>
        <taxon>Glomeromycetes</taxon>
        <taxon>Diversisporales</taxon>
        <taxon>Gigasporaceae</taxon>
        <taxon>Racocetra</taxon>
    </lineage>
</organism>
<feature type="non-terminal residue" evidence="1">
    <location>
        <position position="1"/>
    </location>
</feature>
<name>A0ACA9RJQ2_9GLOM</name>
<evidence type="ECO:0000313" key="2">
    <source>
        <dbReference type="Proteomes" id="UP000789920"/>
    </source>
</evidence>
<sequence length="46" mass="5290">VFKIKGDESSNLTDDCLSLWIDDDELVSEIFVEVEVDINKIFVEVE</sequence>
<proteinExistence type="predicted"/>
<accession>A0ACA9RJQ2</accession>
<reference evidence="1" key="1">
    <citation type="submission" date="2021-06" db="EMBL/GenBank/DDBJ databases">
        <authorList>
            <person name="Kallberg Y."/>
            <person name="Tangrot J."/>
            <person name="Rosling A."/>
        </authorList>
    </citation>
    <scope>NUCLEOTIDE SEQUENCE</scope>
    <source>
        <strain evidence="1">MA461A</strain>
    </source>
</reference>
<dbReference type="Proteomes" id="UP000789920">
    <property type="component" value="Unassembled WGS sequence"/>
</dbReference>